<evidence type="ECO:0000259" key="2">
    <source>
        <dbReference type="SMART" id="SM00568"/>
    </source>
</evidence>
<dbReference type="InterPro" id="IPR011993">
    <property type="entry name" value="PH-like_dom_sf"/>
</dbReference>
<feature type="domain" description="GRAM" evidence="2">
    <location>
        <begin position="156"/>
        <end position="234"/>
    </location>
</feature>
<evidence type="ECO:0000313" key="3">
    <source>
        <dbReference type="EMBL" id="KAL3714496.1"/>
    </source>
</evidence>
<organism evidence="3 4">
    <name type="scientific">Eucalyptus globulus</name>
    <name type="common">Tasmanian blue gum</name>
    <dbReference type="NCBI Taxonomy" id="34317"/>
    <lineage>
        <taxon>Eukaryota</taxon>
        <taxon>Viridiplantae</taxon>
        <taxon>Streptophyta</taxon>
        <taxon>Embryophyta</taxon>
        <taxon>Tracheophyta</taxon>
        <taxon>Spermatophyta</taxon>
        <taxon>Magnoliopsida</taxon>
        <taxon>eudicotyledons</taxon>
        <taxon>Gunneridae</taxon>
        <taxon>Pentapetalae</taxon>
        <taxon>rosids</taxon>
        <taxon>malvids</taxon>
        <taxon>Myrtales</taxon>
        <taxon>Myrtaceae</taxon>
        <taxon>Myrtoideae</taxon>
        <taxon>Eucalypteae</taxon>
        <taxon>Eucalyptus</taxon>
    </lineage>
</organism>
<dbReference type="AlphaFoldDB" id="A0ABD3IJA9"/>
<keyword evidence="4" id="KW-1185">Reference proteome</keyword>
<accession>A0ABD3IJA9</accession>
<dbReference type="InterPro" id="IPR004182">
    <property type="entry name" value="GRAM"/>
</dbReference>
<gene>
    <name evidence="3" type="ORF">ACJRO7_006420</name>
</gene>
<dbReference type="Pfam" id="PF02893">
    <property type="entry name" value="GRAM"/>
    <property type="match status" value="1"/>
</dbReference>
<dbReference type="InterPro" id="IPR037848">
    <property type="entry name" value="GEM-like"/>
</dbReference>
<protein>
    <recommendedName>
        <fullName evidence="2">GRAM domain-containing protein</fullName>
    </recommendedName>
</protein>
<reference evidence="3 4" key="1">
    <citation type="submission" date="2024-11" db="EMBL/GenBank/DDBJ databases">
        <title>Chromosome-level genome assembly of Eucalyptus globulus Labill. provides insights into its genome evolution.</title>
        <authorList>
            <person name="Li X."/>
        </authorList>
    </citation>
    <scope>NUCLEOTIDE SEQUENCE [LARGE SCALE GENOMIC DNA]</scope>
    <source>
        <strain evidence="3">CL2024</strain>
        <tissue evidence="3">Fresh tender leaves</tissue>
    </source>
</reference>
<comment type="caution">
    <text evidence="3">The sequence shown here is derived from an EMBL/GenBank/DDBJ whole genome shotgun (WGS) entry which is preliminary data.</text>
</comment>
<dbReference type="Gene3D" id="2.30.29.30">
    <property type="entry name" value="Pleckstrin-homology domain (PH domain)/Phosphotyrosine-binding domain (PTB)"/>
    <property type="match status" value="1"/>
</dbReference>
<sequence>MGGGGESEATRCGTCVVGTPVEPRAHPANQHAATWVAGEARGGPATFHSSYMRGTPSGSAYGYAHPNQSGGGGGGENPYVHIAPLNAPAPSGRSPMDRICGALNRCGKRFEDATRKAETLADNVWHHLRTNPSITDAAMARLAQGTKVLAEGGQDKVFQQTFEILPGEKLLKAYACYASTSTGPVIGTLYLSNKRLAFCSDNPLCQYSPSGQQQWMYYKVVLLLNQLSTVSPSSNRLNPTEKYIQVVTRDGYEFWFMGFISYDKALKNINEALQHYHDNNMAGRILVQ</sequence>
<dbReference type="Proteomes" id="UP001634007">
    <property type="component" value="Unassembled WGS sequence"/>
</dbReference>
<comment type="similarity">
    <text evidence="1">Belongs to the GEM family.</text>
</comment>
<dbReference type="CDD" id="cd13222">
    <property type="entry name" value="PH-GRAM_GEM"/>
    <property type="match status" value="1"/>
</dbReference>
<evidence type="ECO:0000313" key="4">
    <source>
        <dbReference type="Proteomes" id="UP001634007"/>
    </source>
</evidence>
<dbReference type="PANTHER" id="PTHR31969">
    <property type="entry name" value="GEM-LIKE PROTEIN 2"/>
    <property type="match status" value="1"/>
</dbReference>
<dbReference type="EMBL" id="JBJKBG010000011">
    <property type="protein sequence ID" value="KAL3714496.1"/>
    <property type="molecule type" value="Genomic_DNA"/>
</dbReference>
<evidence type="ECO:0000256" key="1">
    <source>
        <dbReference type="ARBA" id="ARBA00009414"/>
    </source>
</evidence>
<proteinExistence type="inferred from homology"/>
<name>A0ABD3IJA9_EUCGL</name>
<dbReference type="SMART" id="SM00568">
    <property type="entry name" value="GRAM"/>
    <property type="match status" value="1"/>
</dbReference>